<sequence length="272" mass="30883">MNSPILIQISYTHIKHYYYYMNVTHILHMDHHHHHVTTGQVKTPPSSSSSSTSSGNNDNKTEKKYKGVRLRKWGKWVSEIRLPNSRERIWLGSYDSAEKAAKAFDAALYCLRGRHANFNFLDTPLNLDINAVSNNSLTPQQIREVAANFANKNPPIIDNNNNGNNSNVQSNMVTEIGGSSSTTTMYNNGSTIDWTFLNMLDGSNTHDANFVGSDYGLLYSDLDKMMHSGELMYSIPPPPLFEDYQNLSSVEEYDDDNGDPFSHQSFLWNWNF</sequence>
<dbReference type="CDD" id="cd00018">
    <property type="entry name" value="AP2"/>
    <property type="match status" value="1"/>
</dbReference>
<keyword evidence="4" id="KW-0010">Activator</keyword>
<name>A0A396J1F9_MEDTR</name>
<dbReference type="Gramene" id="rna19122">
    <property type="protein sequence ID" value="RHN70534.1"/>
    <property type="gene ID" value="gene19122"/>
</dbReference>
<keyword evidence="3" id="KW-0238">DNA-binding</keyword>
<comment type="similarity">
    <text evidence="7">Belongs to the AP2/ERF transcription factor family. ERF subfamily.</text>
</comment>
<dbReference type="PANTHER" id="PTHR31985">
    <property type="entry name" value="ETHYLENE-RESPONSIVE TRANSCRIPTION FACTOR ERF042-RELATED"/>
    <property type="match status" value="1"/>
</dbReference>
<keyword evidence="5" id="KW-0804">Transcription</keyword>
<evidence type="ECO:0000259" key="9">
    <source>
        <dbReference type="PROSITE" id="PS51032"/>
    </source>
</evidence>
<dbReference type="PRINTS" id="PR00367">
    <property type="entry name" value="ETHRSPELEMNT"/>
</dbReference>
<reference evidence="11" key="1">
    <citation type="journal article" date="2018" name="Nat. Plants">
        <title>Whole-genome landscape of Medicago truncatula symbiotic genes.</title>
        <authorList>
            <person name="Pecrix Y."/>
            <person name="Staton S.E."/>
            <person name="Sallet E."/>
            <person name="Lelandais-Briere C."/>
            <person name="Moreau S."/>
            <person name="Carrere S."/>
            <person name="Blein T."/>
            <person name="Jardinaud M.F."/>
            <person name="Latrasse D."/>
            <person name="Zouine M."/>
            <person name="Zahm M."/>
            <person name="Kreplak J."/>
            <person name="Mayjonade B."/>
            <person name="Satge C."/>
            <person name="Perez M."/>
            <person name="Cauet S."/>
            <person name="Marande W."/>
            <person name="Chantry-Darmon C."/>
            <person name="Lopez-Roques C."/>
            <person name="Bouchez O."/>
            <person name="Berard A."/>
            <person name="Debelle F."/>
            <person name="Munos S."/>
            <person name="Bendahmane A."/>
            <person name="Berges H."/>
            <person name="Niebel A."/>
            <person name="Buitink J."/>
            <person name="Frugier F."/>
            <person name="Benhamed M."/>
            <person name="Crespi M."/>
            <person name="Gouzy J."/>
            <person name="Gamas P."/>
        </authorList>
    </citation>
    <scope>NUCLEOTIDE SEQUENCE [LARGE SCALE GENOMIC DNA]</scope>
    <source>
        <strain evidence="11">cv. Jemalong A17</strain>
    </source>
</reference>
<protein>
    <submittedName>
        <fullName evidence="10">Putative transcription factor AP2-EREBP family</fullName>
    </submittedName>
</protein>
<comment type="subcellular location">
    <subcellularLocation>
        <location evidence="1">Nucleus</location>
    </subcellularLocation>
</comment>
<dbReference type="EMBL" id="PSQE01000003">
    <property type="protein sequence ID" value="RHN70534.1"/>
    <property type="molecule type" value="Genomic_DNA"/>
</dbReference>
<evidence type="ECO:0000313" key="10">
    <source>
        <dbReference type="EMBL" id="RHN70534.1"/>
    </source>
</evidence>
<evidence type="ECO:0000256" key="2">
    <source>
        <dbReference type="ARBA" id="ARBA00023015"/>
    </source>
</evidence>
<dbReference type="PROSITE" id="PS51032">
    <property type="entry name" value="AP2_ERF"/>
    <property type="match status" value="1"/>
</dbReference>
<keyword evidence="2" id="KW-0805">Transcription regulation</keyword>
<dbReference type="GO" id="GO:0003677">
    <property type="term" value="F:DNA binding"/>
    <property type="evidence" value="ECO:0007669"/>
    <property type="project" value="UniProtKB-KW"/>
</dbReference>
<keyword evidence="6" id="KW-0539">Nucleus</keyword>
<dbReference type="PANTHER" id="PTHR31985:SF273">
    <property type="entry name" value="ETHYLENE-RESPONSIVE TRANSCRIPTION FACTOR ERF017"/>
    <property type="match status" value="1"/>
</dbReference>
<dbReference type="InterPro" id="IPR016177">
    <property type="entry name" value="DNA-bd_dom_sf"/>
</dbReference>
<organism evidence="10 11">
    <name type="scientific">Medicago truncatula</name>
    <name type="common">Barrel medic</name>
    <name type="synonym">Medicago tribuloides</name>
    <dbReference type="NCBI Taxonomy" id="3880"/>
    <lineage>
        <taxon>Eukaryota</taxon>
        <taxon>Viridiplantae</taxon>
        <taxon>Streptophyta</taxon>
        <taxon>Embryophyta</taxon>
        <taxon>Tracheophyta</taxon>
        <taxon>Spermatophyta</taxon>
        <taxon>Magnoliopsida</taxon>
        <taxon>eudicotyledons</taxon>
        <taxon>Gunneridae</taxon>
        <taxon>Pentapetalae</taxon>
        <taxon>rosids</taxon>
        <taxon>fabids</taxon>
        <taxon>Fabales</taxon>
        <taxon>Fabaceae</taxon>
        <taxon>Papilionoideae</taxon>
        <taxon>50 kb inversion clade</taxon>
        <taxon>NPAAA clade</taxon>
        <taxon>Hologalegina</taxon>
        <taxon>IRL clade</taxon>
        <taxon>Trifolieae</taxon>
        <taxon>Medicago</taxon>
    </lineage>
</organism>
<dbReference type="Proteomes" id="UP000265566">
    <property type="component" value="Chromosome 3"/>
</dbReference>
<dbReference type="AlphaFoldDB" id="A0A396J1F9"/>
<dbReference type="Pfam" id="PF00847">
    <property type="entry name" value="AP2"/>
    <property type="match status" value="1"/>
</dbReference>
<gene>
    <name evidence="10" type="ORF">MtrunA17_Chr3g0136551</name>
</gene>
<evidence type="ECO:0000256" key="7">
    <source>
        <dbReference type="ARBA" id="ARBA00024343"/>
    </source>
</evidence>
<dbReference type="InterPro" id="IPR001471">
    <property type="entry name" value="AP2/ERF_dom"/>
</dbReference>
<evidence type="ECO:0000256" key="1">
    <source>
        <dbReference type="ARBA" id="ARBA00004123"/>
    </source>
</evidence>
<proteinExistence type="inferred from homology"/>
<feature type="region of interest" description="Disordered" evidence="8">
    <location>
        <begin position="34"/>
        <end position="63"/>
    </location>
</feature>
<dbReference type="SMART" id="SM00380">
    <property type="entry name" value="AP2"/>
    <property type="match status" value="1"/>
</dbReference>
<dbReference type="InterPro" id="IPR051032">
    <property type="entry name" value="AP2/ERF_TF_ERF_subfamily"/>
</dbReference>
<evidence type="ECO:0000256" key="6">
    <source>
        <dbReference type="ARBA" id="ARBA00023242"/>
    </source>
</evidence>
<dbReference type="GO" id="GO:0003700">
    <property type="term" value="F:DNA-binding transcription factor activity"/>
    <property type="evidence" value="ECO:0007669"/>
    <property type="project" value="InterPro"/>
</dbReference>
<feature type="domain" description="AP2/ERF" evidence="9">
    <location>
        <begin position="64"/>
        <end position="121"/>
    </location>
</feature>
<evidence type="ECO:0000313" key="11">
    <source>
        <dbReference type="Proteomes" id="UP000265566"/>
    </source>
</evidence>
<dbReference type="InterPro" id="IPR036955">
    <property type="entry name" value="AP2/ERF_dom_sf"/>
</dbReference>
<evidence type="ECO:0000256" key="5">
    <source>
        <dbReference type="ARBA" id="ARBA00023163"/>
    </source>
</evidence>
<evidence type="ECO:0000256" key="4">
    <source>
        <dbReference type="ARBA" id="ARBA00023159"/>
    </source>
</evidence>
<evidence type="ECO:0000256" key="8">
    <source>
        <dbReference type="SAM" id="MobiDB-lite"/>
    </source>
</evidence>
<dbReference type="Gene3D" id="3.30.730.10">
    <property type="entry name" value="AP2/ERF domain"/>
    <property type="match status" value="1"/>
</dbReference>
<evidence type="ECO:0000256" key="3">
    <source>
        <dbReference type="ARBA" id="ARBA00023125"/>
    </source>
</evidence>
<dbReference type="OrthoDB" id="1918918at2759"/>
<dbReference type="SUPFAM" id="SSF54171">
    <property type="entry name" value="DNA-binding domain"/>
    <property type="match status" value="1"/>
</dbReference>
<feature type="compositionally biased region" description="Low complexity" evidence="8">
    <location>
        <begin position="43"/>
        <end position="54"/>
    </location>
</feature>
<accession>A0A396J1F9</accession>
<dbReference type="GO" id="GO:0005634">
    <property type="term" value="C:nucleus"/>
    <property type="evidence" value="ECO:0007669"/>
    <property type="project" value="UniProtKB-SubCell"/>
</dbReference>
<dbReference type="FunFam" id="3.30.730.10:FF:000001">
    <property type="entry name" value="Ethylene-responsive transcription factor 2"/>
    <property type="match status" value="1"/>
</dbReference>
<comment type="caution">
    <text evidence="10">The sequence shown here is derived from an EMBL/GenBank/DDBJ whole genome shotgun (WGS) entry which is preliminary data.</text>
</comment>